<dbReference type="GO" id="GO:0006412">
    <property type="term" value="P:translation"/>
    <property type="evidence" value="ECO:0007669"/>
    <property type="project" value="InterPro"/>
</dbReference>
<evidence type="ECO:0000256" key="2">
    <source>
        <dbReference type="ARBA" id="ARBA00022980"/>
    </source>
</evidence>
<gene>
    <name evidence="4" type="ORF">METZ01_LOCUS140322</name>
</gene>
<comment type="similarity">
    <text evidence="1">Belongs to the universal ribosomal protein uL18 family.</text>
</comment>
<protein>
    <recommendedName>
        <fullName evidence="5">50S ribosomal protein L18</fullName>
    </recommendedName>
</protein>
<dbReference type="GO" id="GO:0003735">
    <property type="term" value="F:structural constituent of ribosome"/>
    <property type="evidence" value="ECO:0007669"/>
    <property type="project" value="InterPro"/>
</dbReference>
<organism evidence="4">
    <name type="scientific">marine metagenome</name>
    <dbReference type="NCBI Taxonomy" id="408172"/>
    <lineage>
        <taxon>unclassified sequences</taxon>
        <taxon>metagenomes</taxon>
        <taxon>ecological metagenomes</taxon>
    </lineage>
</organism>
<dbReference type="AlphaFoldDB" id="A0A381ZDT3"/>
<evidence type="ECO:0000313" key="4">
    <source>
        <dbReference type="EMBL" id="SVA87468.1"/>
    </source>
</evidence>
<evidence type="ECO:0000256" key="1">
    <source>
        <dbReference type="ARBA" id="ARBA00007116"/>
    </source>
</evidence>
<dbReference type="InterPro" id="IPR005484">
    <property type="entry name" value="Ribosomal_uL18_bac/plant/anim"/>
</dbReference>
<reference evidence="4" key="1">
    <citation type="submission" date="2018-05" db="EMBL/GenBank/DDBJ databases">
        <authorList>
            <person name="Lanie J.A."/>
            <person name="Ng W.-L."/>
            <person name="Kazmierczak K.M."/>
            <person name="Andrzejewski T.M."/>
            <person name="Davidsen T.M."/>
            <person name="Wayne K.J."/>
            <person name="Tettelin H."/>
            <person name="Glass J.I."/>
            <person name="Rusch D."/>
            <person name="Podicherti R."/>
            <person name="Tsui H.-C.T."/>
            <person name="Winkler M.E."/>
        </authorList>
    </citation>
    <scope>NUCLEOTIDE SEQUENCE</scope>
</reference>
<keyword evidence="2" id="KW-0689">Ribosomal protein</keyword>
<dbReference type="GO" id="GO:1990904">
    <property type="term" value="C:ribonucleoprotein complex"/>
    <property type="evidence" value="ECO:0007669"/>
    <property type="project" value="UniProtKB-KW"/>
</dbReference>
<evidence type="ECO:0008006" key="5">
    <source>
        <dbReference type="Google" id="ProtNLM"/>
    </source>
</evidence>
<dbReference type="Gene3D" id="3.30.420.100">
    <property type="match status" value="1"/>
</dbReference>
<evidence type="ECO:0000256" key="3">
    <source>
        <dbReference type="ARBA" id="ARBA00023274"/>
    </source>
</evidence>
<dbReference type="GO" id="GO:0005840">
    <property type="term" value="C:ribosome"/>
    <property type="evidence" value="ECO:0007669"/>
    <property type="project" value="UniProtKB-KW"/>
</dbReference>
<dbReference type="Pfam" id="PF00861">
    <property type="entry name" value="Ribosomal_L18p"/>
    <property type="match status" value="1"/>
</dbReference>
<dbReference type="SUPFAM" id="SSF53137">
    <property type="entry name" value="Translational machinery components"/>
    <property type="match status" value="1"/>
</dbReference>
<accession>A0A381ZDT3</accession>
<sequence length="50" mass="5404">MESAKLLAVEIAKMAKESGVSKIYLDRGSNIYHGIIKAFADEARSSGLSF</sequence>
<dbReference type="EMBL" id="UINC01020948">
    <property type="protein sequence ID" value="SVA87468.1"/>
    <property type="molecule type" value="Genomic_DNA"/>
</dbReference>
<keyword evidence="3" id="KW-0687">Ribonucleoprotein</keyword>
<proteinExistence type="inferred from homology"/>
<name>A0A381ZDT3_9ZZZZ</name>